<dbReference type="AlphaFoldDB" id="A0A6G4V224"/>
<dbReference type="Proteomes" id="UP000472335">
    <property type="component" value="Unassembled WGS sequence"/>
</dbReference>
<organism evidence="1 2">
    <name type="scientific">Streptomyces scabichelini</name>
    <dbReference type="NCBI Taxonomy" id="2711217"/>
    <lineage>
        <taxon>Bacteria</taxon>
        <taxon>Bacillati</taxon>
        <taxon>Actinomycetota</taxon>
        <taxon>Actinomycetes</taxon>
        <taxon>Kitasatosporales</taxon>
        <taxon>Streptomycetaceae</taxon>
        <taxon>Streptomyces</taxon>
    </lineage>
</organism>
<reference evidence="1 2" key="1">
    <citation type="submission" date="2020-02" db="EMBL/GenBank/DDBJ databases">
        <title>Whole-genome analyses of novel actinobacteria.</title>
        <authorList>
            <person name="Sahin N."/>
            <person name="Gencbay T."/>
        </authorList>
    </citation>
    <scope>NUCLEOTIDE SEQUENCE [LARGE SCALE GENOMIC DNA]</scope>
    <source>
        <strain evidence="1 2">HC44</strain>
    </source>
</reference>
<accession>A0A6G4V224</accession>
<gene>
    <name evidence="1" type="ORF">G5C60_10015</name>
</gene>
<evidence type="ECO:0000313" key="2">
    <source>
        <dbReference type="Proteomes" id="UP000472335"/>
    </source>
</evidence>
<name>A0A6G4V224_9ACTN</name>
<sequence length="174" mass="17824">MLRNVVTTQIPTAALAVAADPAAGPAPLPAGRVRPPGAGGELVLANSGIVVRLVANPASEGRASLVLLANDEPVALTPARAGSGRVLAGALHGRRGERPWSLAWGRLCADEFSVCAEFVGEAQGGAPRTVLATRLGPGFWLAETAGNYRGVTVTTADSRLYSELWPVSQAPQAL</sequence>
<proteinExistence type="predicted"/>
<dbReference type="EMBL" id="JAAKZY010000023">
    <property type="protein sequence ID" value="NGO07975.1"/>
    <property type="molecule type" value="Genomic_DNA"/>
</dbReference>
<dbReference type="RefSeq" id="WP_165257049.1">
    <property type="nucleotide sequence ID" value="NZ_JAAKZY010000023.1"/>
</dbReference>
<keyword evidence="2" id="KW-1185">Reference proteome</keyword>
<evidence type="ECO:0000313" key="1">
    <source>
        <dbReference type="EMBL" id="NGO07975.1"/>
    </source>
</evidence>
<protein>
    <submittedName>
        <fullName evidence="1">Uncharacterized protein</fullName>
    </submittedName>
</protein>
<comment type="caution">
    <text evidence="1">The sequence shown here is derived from an EMBL/GenBank/DDBJ whole genome shotgun (WGS) entry which is preliminary data.</text>
</comment>